<keyword evidence="2" id="KW-1185">Reference proteome</keyword>
<comment type="caution">
    <text evidence="1">The sequence shown here is derived from an EMBL/GenBank/DDBJ whole genome shotgun (WGS) entry which is preliminary data.</text>
</comment>
<organism evidence="1 2">
    <name type="scientific">Purpureocillium lilacinum</name>
    <name type="common">Paecilomyces lilacinus</name>
    <dbReference type="NCBI Taxonomy" id="33203"/>
    <lineage>
        <taxon>Eukaryota</taxon>
        <taxon>Fungi</taxon>
        <taxon>Dikarya</taxon>
        <taxon>Ascomycota</taxon>
        <taxon>Pezizomycotina</taxon>
        <taxon>Sordariomycetes</taxon>
        <taxon>Hypocreomycetidae</taxon>
        <taxon>Hypocreales</taxon>
        <taxon>Ophiocordycipitaceae</taxon>
        <taxon>Purpureocillium</taxon>
    </lineage>
</organism>
<evidence type="ECO:0000313" key="2">
    <source>
        <dbReference type="Proteomes" id="UP001638806"/>
    </source>
</evidence>
<name>A0ACC4E6L5_PURLI</name>
<reference evidence="1" key="1">
    <citation type="submission" date="2024-12" db="EMBL/GenBank/DDBJ databases">
        <title>Comparative genomics and development of molecular markers within Purpureocillium lilacinum and among Purpureocillium species.</title>
        <authorList>
            <person name="Yeh Z.-Y."/>
            <person name="Ni N.-T."/>
            <person name="Lo P.-H."/>
            <person name="Mushyakhwo K."/>
            <person name="Lin C.-F."/>
            <person name="Nai Y.-S."/>
        </authorList>
    </citation>
    <scope>NUCLEOTIDE SEQUENCE</scope>
    <source>
        <strain evidence="1">NCHU-NPUST-175</strain>
    </source>
</reference>
<sequence>MASSRRLSDRAHRTRSSYHPRDLARRGWKLYLSWSEQVVAAYMRLSPLYRALAALACVLGWVVIILVLVYSHRFFAWLAPYSKSWRARPGGWLLIFFLIFVTAFPPTVLSGYVDRMVGRDHRFVALGQVLRHEGILYLTGIRFCPLPFSLSNGFLATIPSITPMSFAVSTALSSPKLLVHVFIGSRLAVLAEQGDSMTAGDKAINYLSMIIGGIIGILVGLAIYRRTMARAAELQREEGGAADELAAAEDGDAGYEDTEATLLDPEDAAAIMSDDDLSLWDTQGADSWGEDYHDDDITDDVQKTKKNGASD</sequence>
<gene>
    <name evidence="1" type="ORF">ACCO45_001271</name>
</gene>
<dbReference type="EMBL" id="JBGNUJ010000002">
    <property type="protein sequence ID" value="KAL3964267.1"/>
    <property type="molecule type" value="Genomic_DNA"/>
</dbReference>
<proteinExistence type="predicted"/>
<evidence type="ECO:0000313" key="1">
    <source>
        <dbReference type="EMBL" id="KAL3964267.1"/>
    </source>
</evidence>
<accession>A0ACC4E6L5</accession>
<protein>
    <submittedName>
        <fullName evidence="1">Uncharacterized protein</fullName>
    </submittedName>
</protein>
<dbReference type="Proteomes" id="UP001638806">
    <property type="component" value="Unassembled WGS sequence"/>
</dbReference>